<dbReference type="NCBIfam" id="TIGR03352">
    <property type="entry name" value="VI_chp_3"/>
    <property type="match status" value="1"/>
</dbReference>
<dbReference type="InterPro" id="IPR008984">
    <property type="entry name" value="SMAD_FHA_dom_sf"/>
</dbReference>
<reference evidence="3" key="1">
    <citation type="submission" date="2014-06" db="EMBL/GenBank/DDBJ databases">
        <authorList>
            <person name="Winans N.J."/>
            <person name="Newell P.D."/>
            <person name="Douglas A.E."/>
        </authorList>
    </citation>
    <scope>NUCLEOTIDE SEQUENCE [LARGE SCALE GENOMIC DNA]</scope>
</reference>
<dbReference type="Gene3D" id="2.60.200.20">
    <property type="match status" value="1"/>
</dbReference>
<dbReference type="Proteomes" id="UP000194931">
    <property type="component" value="Unassembled WGS sequence"/>
</dbReference>
<dbReference type="OrthoDB" id="273564at2"/>
<dbReference type="InterPro" id="IPR017734">
    <property type="entry name" value="T6SS_SciN"/>
</dbReference>
<proteinExistence type="predicted"/>
<dbReference type="Pfam" id="PF12790">
    <property type="entry name" value="T6SS-SciN"/>
    <property type="match status" value="1"/>
</dbReference>
<dbReference type="AlphaFoldDB" id="A0A252BVC9"/>
<name>A0A252BVC9_9PROT</name>
<dbReference type="PANTHER" id="PTHR37625">
    <property type="entry name" value="OUTER MEMBRANE LIPOPROTEIN-RELATED"/>
    <property type="match status" value="1"/>
</dbReference>
<evidence type="ECO:0000313" key="3">
    <source>
        <dbReference type="Proteomes" id="UP000194931"/>
    </source>
</evidence>
<dbReference type="InterPro" id="IPR000253">
    <property type="entry name" value="FHA_dom"/>
</dbReference>
<dbReference type="PANTHER" id="PTHR37625:SF4">
    <property type="entry name" value="OUTER MEMBRANE LIPOPROTEIN"/>
    <property type="match status" value="1"/>
</dbReference>
<dbReference type="RefSeq" id="WP_086638831.1">
    <property type="nucleotide sequence ID" value="NZ_JOPJ01000008.1"/>
</dbReference>
<dbReference type="PROSITE" id="PS50006">
    <property type="entry name" value="FHA_DOMAIN"/>
    <property type="match status" value="1"/>
</dbReference>
<accession>A0A252BVC9</accession>
<evidence type="ECO:0000313" key="2">
    <source>
        <dbReference type="EMBL" id="OUJ12918.1"/>
    </source>
</evidence>
<dbReference type="SMART" id="SM00240">
    <property type="entry name" value="FHA"/>
    <property type="match status" value="1"/>
</dbReference>
<protein>
    <recommendedName>
        <fullName evidence="1">FHA domain-containing protein</fullName>
    </recommendedName>
</protein>
<feature type="domain" description="FHA" evidence="1">
    <location>
        <begin position="29"/>
        <end position="79"/>
    </location>
</feature>
<dbReference type="EMBL" id="JOPJ01000008">
    <property type="protein sequence ID" value="OUJ12918.1"/>
    <property type="molecule type" value="Genomic_DNA"/>
</dbReference>
<dbReference type="CDD" id="cd00060">
    <property type="entry name" value="FHA"/>
    <property type="match status" value="1"/>
</dbReference>
<sequence>MTEKFSPVSIIVKNITSGERTVTFRQDIITIGRAPTCDVVLPDAGRNISSYHAVILKVGSSYLLKDTSRNGTRRENGSVMSNGMSVALSDGDEFEIIGYKIVFLSKEHTAEEVIAPHKVEPSKDINTLLKDIVGAVPRAGKPQTHHLPSESVEFPKLPHFANKTTTEKAPLFFTAPPQPQPESANTQPPVLDDFLDDKQGTVPPVVVHEDLQLRKNTLVFTPVPEEACLPVSHQKAPAQGDKQECVGVHSTDYNVNTQRYLTDLGNAPDTMRSVAAVCLTLHSLFEKKNDSEKGIYFPVLHRFLRGEAVEGEELVKAIQATCDQIVSDERARQSVVMGAFRNALALVRPKSLKSRAKGVMGSRLFRSEKSMLWDFFEKQDSEIMAVAEQEFIRQLQHEDQAVKTDPPKRTPLLRRVVGVVVPLALLCHLAGCGGPSPTRLNLTIQTTAQVNPNSIGRPSPVVIRIFNLANDDEFQTSSFDALYRNNAKGADSSILGSEEYEIAPASSRHINMVLPEGTKNFGMIAAFRQIDHATWRLVAPLRLHRKNKIDIIVGPSTILLNKKR</sequence>
<dbReference type="InterPro" id="IPR038706">
    <property type="entry name" value="Type_VI_SciN-like_sf"/>
</dbReference>
<dbReference type="Gene3D" id="2.60.40.4150">
    <property type="entry name" value="Type VI secretion system, lipoprotein SciN"/>
    <property type="match status" value="1"/>
</dbReference>
<evidence type="ECO:0000259" key="1">
    <source>
        <dbReference type="PROSITE" id="PS50006"/>
    </source>
</evidence>
<dbReference type="Pfam" id="PF00498">
    <property type="entry name" value="FHA"/>
    <property type="match status" value="1"/>
</dbReference>
<comment type="caution">
    <text evidence="2">The sequence shown here is derived from an EMBL/GenBank/DDBJ whole genome shotgun (WGS) entry which is preliminary data.</text>
</comment>
<dbReference type="SUPFAM" id="SSF49879">
    <property type="entry name" value="SMAD/FHA domain"/>
    <property type="match status" value="1"/>
</dbReference>
<organism evidence="2 3">
    <name type="scientific">Acetobacter okinawensis</name>
    <dbReference type="NCBI Taxonomy" id="1076594"/>
    <lineage>
        <taxon>Bacteria</taxon>
        <taxon>Pseudomonadati</taxon>
        <taxon>Pseudomonadota</taxon>
        <taxon>Alphaproteobacteria</taxon>
        <taxon>Acetobacterales</taxon>
        <taxon>Acetobacteraceae</taxon>
        <taxon>Acetobacter</taxon>
    </lineage>
</organism>
<gene>
    <name evidence="2" type="ORF">HK26_12235</name>
</gene>
<keyword evidence="3" id="KW-1185">Reference proteome</keyword>